<dbReference type="AlphaFoldDB" id="A0A6P1Q0F1"/>
<name>A0A6P1Q0F1_9GAMM</name>
<evidence type="ECO:0000256" key="1">
    <source>
        <dbReference type="SAM" id="Coils"/>
    </source>
</evidence>
<feature type="transmembrane region" description="Helical" evidence="2">
    <location>
        <begin position="51"/>
        <end position="68"/>
    </location>
</feature>
<feature type="transmembrane region" description="Helical" evidence="2">
    <location>
        <begin position="75"/>
        <end position="96"/>
    </location>
</feature>
<evidence type="ECO:0000256" key="2">
    <source>
        <dbReference type="SAM" id="Phobius"/>
    </source>
</evidence>
<gene>
    <name evidence="3" type="ORF">C7M51_02184</name>
</gene>
<keyword evidence="1" id="KW-0175">Coiled coil</keyword>
<organism evidence="3 4">
    <name type="scientific">Mixta intestinalis</name>
    <dbReference type="NCBI Taxonomy" id="1615494"/>
    <lineage>
        <taxon>Bacteria</taxon>
        <taxon>Pseudomonadati</taxon>
        <taxon>Pseudomonadota</taxon>
        <taxon>Gammaproteobacteria</taxon>
        <taxon>Enterobacterales</taxon>
        <taxon>Erwiniaceae</taxon>
        <taxon>Mixta</taxon>
    </lineage>
</organism>
<proteinExistence type="predicted"/>
<keyword evidence="2" id="KW-0472">Membrane</keyword>
<keyword evidence="4" id="KW-1185">Reference proteome</keyword>
<reference evidence="3 4" key="1">
    <citation type="submission" date="2018-03" db="EMBL/GenBank/DDBJ databases">
        <title>Pantoea intestinalis SRCM103226 isolated form the mealworm.</title>
        <authorList>
            <person name="Jeong D.-Y."/>
            <person name="Kim J.W."/>
        </authorList>
    </citation>
    <scope>NUCLEOTIDE SEQUENCE [LARGE SCALE GENOMIC DNA]</scope>
    <source>
        <strain evidence="3 4">SRCM103226</strain>
    </source>
</reference>
<dbReference type="EMBL" id="CP028271">
    <property type="protein sequence ID" value="QHM71891.1"/>
    <property type="molecule type" value="Genomic_DNA"/>
</dbReference>
<accession>A0A6P1Q0F1</accession>
<sequence length="235" mass="25101">MAMFKTLRTAIVTGLIVVLAGCQNSGGINTGGSVDPRLSSSQDIEFFNKSGIMACAGGAVLGALACAASNSSHKAVCMIAAAVAGCGIGVGANAYLDNQRKKYATEEEQLNASIKDVQAENNRIQNASEVAKLVIASDKETLAKIEKAMASDAVKKEELQKQIKGVDANIAYLRNIISDMKKHEKQWQEVSTVISQSGSNTKKLDTEIAQMRDKIGSLQWELDSLYDQRTALKVS</sequence>
<evidence type="ECO:0000313" key="3">
    <source>
        <dbReference type="EMBL" id="QHM71891.1"/>
    </source>
</evidence>
<feature type="coiled-coil region" evidence="1">
    <location>
        <begin position="96"/>
        <end position="162"/>
    </location>
</feature>
<keyword evidence="2" id="KW-0812">Transmembrane</keyword>
<keyword evidence="2" id="KW-1133">Transmembrane helix</keyword>
<protein>
    <submittedName>
        <fullName evidence="3">Uncharacterized protein</fullName>
    </submittedName>
</protein>
<evidence type="ECO:0000313" key="4">
    <source>
        <dbReference type="Proteomes" id="UP000464053"/>
    </source>
</evidence>
<dbReference type="OrthoDB" id="5765242at2"/>
<dbReference type="KEGG" id="mint:C7M51_02184"/>
<dbReference type="Proteomes" id="UP000464053">
    <property type="component" value="Chromosome"/>
</dbReference>
<dbReference type="PROSITE" id="PS51257">
    <property type="entry name" value="PROKAR_LIPOPROTEIN"/>
    <property type="match status" value="1"/>
</dbReference>
<dbReference type="RefSeq" id="WP_160621819.1">
    <property type="nucleotide sequence ID" value="NZ_CP028271.1"/>
</dbReference>